<evidence type="ECO:0000313" key="9">
    <source>
        <dbReference type="EMBL" id="PWA79858.1"/>
    </source>
</evidence>
<comment type="caution">
    <text evidence="9">The sequence shown here is derived from an EMBL/GenBank/DDBJ whole genome shotgun (WGS) entry which is preliminary data.</text>
</comment>
<reference evidence="9 10" key="1">
    <citation type="journal article" date="2018" name="Mol. Plant">
        <title>The genome of Artemisia annua provides insight into the evolution of Asteraceae family and artemisinin biosynthesis.</title>
        <authorList>
            <person name="Shen Q."/>
            <person name="Zhang L."/>
            <person name="Liao Z."/>
            <person name="Wang S."/>
            <person name="Yan T."/>
            <person name="Shi P."/>
            <person name="Liu M."/>
            <person name="Fu X."/>
            <person name="Pan Q."/>
            <person name="Wang Y."/>
            <person name="Lv Z."/>
            <person name="Lu X."/>
            <person name="Zhang F."/>
            <person name="Jiang W."/>
            <person name="Ma Y."/>
            <person name="Chen M."/>
            <person name="Hao X."/>
            <person name="Li L."/>
            <person name="Tang Y."/>
            <person name="Lv G."/>
            <person name="Zhou Y."/>
            <person name="Sun X."/>
            <person name="Brodelius P.E."/>
            <person name="Rose J.K.C."/>
            <person name="Tang K."/>
        </authorList>
    </citation>
    <scope>NUCLEOTIDE SEQUENCE [LARGE SCALE GENOMIC DNA]</scope>
    <source>
        <strain evidence="10">cv. Huhao1</strain>
        <tissue evidence="9">Leaf</tissue>
    </source>
</reference>
<dbReference type="Pfam" id="PF04720">
    <property type="entry name" value="PDDEXK_6"/>
    <property type="match status" value="1"/>
</dbReference>
<protein>
    <submittedName>
        <fullName evidence="9">Kinesin motor domain-containing protein</fullName>
    </submittedName>
</protein>
<accession>A0A2U1P278</accession>
<keyword evidence="1" id="KW-0493">Microtubule</keyword>
<dbReference type="EMBL" id="PKPP01001796">
    <property type="protein sequence ID" value="PWA79858.1"/>
    <property type="molecule type" value="Genomic_DNA"/>
</dbReference>
<dbReference type="GO" id="GO:0005874">
    <property type="term" value="C:microtubule"/>
    <property type="evidence" value="ECO:0007669"/>
    <property type="project" value="UniProtKB-KW"/>
</dbReference>
<dbReference type="PANTHER" id="PTHR37739:SF18">
    <property type="entry name" value="KINESIN-LIKE PROTEIN KIN-12C"/>
    <property type="match status" value="1"/>
</dbReference>
<sequence length="279" mass="31378">MQVFIHHSRTLLRRQLILLSHMAPIMLMSWVVCESVVDRNLFADVAKMVFDKNKRKDEISRKMVVDDLLGCGYAVTMCKSHWDKTSTYPAGLVNTFKYFAEGDWLAYLVVIRLEMAYAIADENEAIAVEARQESQASKIYAEQKEEEIKQCKEYISELVVHAEAQAAQYQQKYKSLEAMVNVIKIDASKSGSEAPLSDKTEKSLVRPRGSSSPFRCSETKRTVSAQNGIKPSLSLPKTKTSKKNAKKQESSSDEDSSSSIKCVIQIILKITSVSFMNQG</sequence>
<feature type="signal peptide" evidence="8">
    <location>
        <begin position="1"/>
        <end position="33"/>
    </location>
</feature>
<keyword evidence="5" id="KW-0505">Motor protein</keyword>
<dbReference type="AlphaFoldDB" id="A0A2U1P278"/>
<evidence type="ECO:0000256" key="5">
    <source>
        <dbReference type="ARBA" id="ARBA00023175"/>
    </source>
</evidence>
<gene>
    <name evidence="9" type="ORF">CTI12_AA201140</name>
</gene>
<evidence type="ECO:0000256" key="7">
    <source>
        <dbReference type="SAM" id="MobiDB-lite"/>
    </source>
</evidence>
<dbReference type="STRING" id="35608.A0A2U1P278"/>
<evidence type="ECO:0000313" key="10">
    <source>
        <dbReference type="Proteomes" id="UP000245207"/>
    </source>
</evidence>
<proteinExistence type="predicted"/>
<feature type="region of interest" description="Disordered" evidence="7">
    <location>
        <begin position="191"/>
        <end position="257"/>
    </location>
</feature>
<dbReference type="InterPro" id="IPR044986">
    <property type="entry name" value="KIF15/KIN-12"/>
</dbReference>
<feature type="coiled-coil region" evidence="6">
    <location>
        <begin position="159"/>
        <end position="186"/>
    </location>
</feature>
<evidence type="ECO:0000256" key="3">
    <source>
        <dbReference type="ARBA" id="ARBA00022840"/>
    </source>
</evidence>
<organism evidence="9 10">
    <name type="scientific">Artemisia annua</name>
    <name type="common">Sweet wormwood</name>
    <dbReference type="NCBI Taxonomy" id="35608"/>
    <lineage>
        <taxon>Eukaryota</taxon>
        <taxon>Viridiplantae</taxon>
        <taxon>Streptophyta</taxon>
        <taxon>Embryophyta</taxon>
        <taxon>Tracheophyta</taxon>
        <taxon>Spermatophyta</taxon>
        <taxon>Magnoliopsida</taxon>
        <taxon>eudicotyledons</taxon>
        <taxon>Gunneridae</taxon>
        <taxon>Pentapetalae</taxon>
        <taxon>asterids</taxon>
        <taxon>campanulids</taxon>
        <taxon>Asterales</taxon>
        <taxon>Asteraceae</taxon>
        <taxon>Asteroideae</taxon>
        <taxon>Anthemideae</taxon>
        <taxon>Artemisiinae</taxon>
        <taxon>Artemisia</taxon>
    </lineage>
</organism>
<evidence type="ECO:0000256" key="1">
    <source>
        <dbReference type="ARBA" id="ARBA00022701"/>
    </source>
</evidence>
<keyword evidence="10" id="KW-1185">Reference proteome</keyword>
<dbReference type="InterPro" id="IPR006502">
    <property type="entry name" value="PDDEXK-like"/>
</dbReference>
<dbReference type="Proteomes" id="UP000245207">
    <property type="component" value="Unassembled WGS sequence"/>
</dbReference>
<keyword evidence="8" id="KW-0732">Signal</keyword>
<keyword evidence="2" id="KW-0547">Nucleotide-binding</keyword>
<feature type="chain" id="PRO_5015464207" evidence="8">
    <location>
        <begin position="34"/>
        <end position="279"/>
    </location>
</feature>
<evidence type="ECO:0000256" key="6">
    <source>
        <dbReference type="SAM" id="Coils"/>
    </source>
</evidence>
<dbReference type="PANTHER" id="PTHR37739">
    <property type="entry name" value="KINESIN-LIKE PROTEIN KIN-12D"/>
    <property type="match status" value="1"/>
</dbReference>
<evidence type="ECO:0000256" key="2">
    <source>
        <dbReference type="ARBA" id="ARBA00022741"/>
    </source>
</evidence>
<keyword evidence="4 6" id="KW-0175">Coiled coil</keyword>
<evidence type="ECO:0000256" key="8">
    <source>
        <dbReference type="SAM" id="SignalP"/>
    </source>
</evidence>
<name>A0A2U1P278_ARTAN</name>
<keyword evidence="3" id="KW-0067">ATP-binding</keyword>
<dbReference type="GO" id="GO:0005524">
    <property type="term" value="F:ATP binding"/>
    <property type="evidence" value="ECO:0007669"/>
    <property type="project" value="UniProtKB-KW"/>
</dbReference>
<evidence type="ECO:0000256" key="4">
    <source>
        <dbReference type="ARBA" id="ARBA00023054"/>
    </source>
</evidence>